<dbReference type="PROSITE" id="PS00198">
    <property type="entry name" value="4FE4S_FER_1"/>
    <property type="match status" value="1"/>
</dbReference>
<evidence type="ECO:0000259" key="7">
    <source>
        <dbReference type="PROSITE" id="PS51379"/>
    </source>
</evidence>
<dbReference type="PROSITE" id="PS51379">
    <property type="entry name" value="4FE4S_FER_2"/>
    <property type="match status" value="1"/>
</dbReference>
<dbReference type="Pfam" id="PF13183">
    <property type="entry name" value="Fer4_8"/>
    <property type="match status" value="1"/>
</dbReference>
<evidence type="ECO:0000256" key="3">
    <source>
        <dbReference type="ARBA" id="ARBA00022723"/>
    </source>
</evidence>
<evidence type="ECO:0000256" key="2">
    <source>
        <dbReference type="ARBA" id="ARBA00022485"/>
    </source>
</evidence>
<protein>
    <submittedName>
        <fullName evidence="8">Fe-S oxidoreductase</fullName>
    </submittedName>
</protein>
<dbReference type="Proteomes" id="UP000318307">
    <property type="component" value="Unassembled WGS sequence"/>
</dbReference>
<dbReference type="PANTHER" id="PTHR43551:SF1">
    <property type="entry name" value="HETERODISULFIDE REDUCTASE"/>
    <property type="match status" value="1"/>
</dbReference>
<dbReference type="RefSeq" id="WP_144686784.1">
    <property type="nucleotide sequence ID" value="NZ_VLLC01000055.1"/>
</dbReference>
<accession>A0A562R1F0</accession>
<dbReference type="PANTHER" id="PTHR43551">
    <property type="entry name" value="FUMARATE REDUCTASE IRON-SULFUR SUBUNIT"/>
    <property type="match status" value="1"/>
</dbReference>
<dbReference type="EMBL" id="VLLC01000055">
    <property type="protein sequence ID" value="TWI62857.1"/>
    <property type="molecule type" value="Genomic_DNA"/>
</dbReference>
<evidence type="ECO:0000256" key="5">
    <source>
        <dbReference type="ARBA" id="ARBA00023004"/>
    </source>
</evidence>
<keyword evidence="9" id="KW-1185">Reference proteome</keyword>
<reference evidence="8 9" key="1">
    <citation type="submission" date="2019-07" db="EMBL/GenBank/DDBJ databases">
        <title>Genome sequencing of 100 strains of the haloalkaliphilic chemolithoautotrophic sulfur-oxidizing bacterium Thioalkalivibrio.</title>
        <authorList>
            <person name="Muyzer G."/>
        </authorList>
    </citation>
    <scope>NUCLEOTIDE SEQUENCE [LARGE SCALE GENOMIC DNA]</scope>
    <source>
        <strain evidence="8 9">ASO4-4</strain>
    </source>
</reference>
<evidence type="ECO:0000313" key="9">
    <source>
        <dbReference type="Proteomes" id="UP000318307"/>
    </source>
</evidence>
<dbReference type="GO" id="GO:0046872">
    <property type="term" value="F:metal ion binding"/>
    <property type="evidence" value="ECO:0007669"/>
    <property type="project" value="UniProtKB-KW"/>
</dbReference>
<dbReference type="SUPFAM" id="SSF46548">
    <property type="entry name" value="alpha-helical ferredoxin"/>
    <property type="match status" value="1"/>
</dbReference>
<feature type="domain" description="4Fe-4S ferredoxin-type" evidence="7">
    <location>
        <begin position="22"/>
        <end position="52"/>
    </location>
</feature>
<dbReference type="InterPro" id="IPR017900">
    <property type="entry name" value="4Fe4S_Fe_S_CS"/>
</dbReference>
<dbReference type="Gene3D" id="1.10.1060.10">
    <property type="entry name" value="Alpha-helical ferredoxin"/>
    <property type="match status" value="1"/>
</dbReference>
<evidence type="ECO:0000256" key="1">
    <source>
        <dbReference type="ARBA" id="ARBA00022448"/>
    </source>
</evidence>
<dbReference type="InterPro" id="IPR017896">
    <property type="entry name" value="4Fe4S_Fe-S-bd"/>
</dbReference>
<gene>
    <name evidence="8" type="ORF">LZ24_03327</name>
</gene>
<keyword evidence="1" id="KW-0813">Transport</keyword>
<dbReference type="OrthoDB" id="9786127at2"/>
<keyword evidence="5" id="KW-0408">Iron</keyword>
<keyword evidence="3" id="KW-0479">Metal-binding</keyword>
<dbReference type="Pfam" id="PF02754">
    <property type="entry name" value="CCG"/>
    <property type="match status" value="1"/>
</dbReference>
<keyword evidence="2" id="KW-0004">4Fe-4S</keyword>
<keyword evidence="6" id="KW-0411">Iron-sulfur</keyword>
<name>A0A562R1F0_9BACT</name>
<dbReference type="InterPro" id="IPR004017">
    <property type="entry name" value="Cys_rich_dom"/>
</dbReference>
<proteinExistence type="predicted"/>
<dbReference type="InterPro" id="IPR009051">
    <property type="entry name" value="Helical_ferredxn"/>
</dbReference>
<dbReference type="AlphaFoldDB" id="A0A562R1F0"/>
<organism evidence="8 9">
    <name type="scientific">Desulfobotulus alkaliphilus</name>
    <dbReference type="NCBI Taxonomy" id="622671"/>
    <lineage>
        <taxon>Bacteria</taxon>
        <taxon>Pseudomonadati</taxon>
        <taxon>Thermodesulfobacteriota</taxon>
        <taxon>Desulfobacteria</taxon>
        <taxon>Desulfobacterales</taxon>
        <taxon>Desulfobacteraceae</taxon>
        <taxon>Desulfobotulus</taxon>
    </lineage>
</organism>
<evidence type="ECO:0000313" key="8">
    <source>
        <dbReference type="EMBL" id="TWI62857.1"/>
    </source>
</evidence>
<keyword evidence="4" id="KW-0249">Electron transport</keyword>
<evidence type="ECO:0000256" key="6">
    <source>
        <dbReference type="ARBA" id="ARBA00023014"/>
    </source>
</evidence>
<dbReference type="GO" id="GO:0051539">
    <property type="term" value="F:4 iron, 4 sulfur cluster binding"/>
    <property type="evidence" value="ECO:0007669"/>
    <property type="project" value="UniProtKB-KW"/>
</dbReference>
<comment type="caution">
    <text evidence="8">The sequence shown here is derived from an EMBL/GenBank/DDBJ whole genome shotgun (WGS) entry which is preliminary data.</text>
</comment>
<dbReference type="GO" id="GO:0016491">
    <property type="term" value="F:oxidoreductase activity"/>
    <property type="evidence" value="ECO:0007669"/>
    <property type="project" value="UniProtKB-ARBA"/>
</dbReference>
<evidence type="ECO:0000256" key="4">
    <source>
        <dbReference type="ARBA" id="ARBA00022982"/>
    </source>
</evidence>
<sequence>MTAEAVRVGGAGGEICRMAREMVPDGNLNACLTCGTCSSGCPATGQLDMDPRKFLRMAVLGMDEALDKHPWAWVCTMCRRCYDVCPMKINIPALIFEIRARWPEEEKPKNVQESCRLHVKSRGGAMGVPFEDFKFTVEDLAEECREQPGFEDLQAPIDKPGAMYALNQNSREPVVEPDELLPLWKILHTVGADWTYYSEMWAGENYCMFVADNKSWEYIVRAQVEHLNKLGVKYFVNTECGHSFFAVYAALRKFNIQANFEFISIIQLYAKWIREGKLPVNSDWNKELGIKFTVQDPCNIIRKSLGDVMAEDLRFVVKTAVGEENFIDMVPNGSNNYCCGGGGGALQAGFTEQRRAYGKIKFDQLDKTDAAYVITPCHNCHAQVEDIGHHFGGKYHTVHLWTILCLSMGILGENERTYLGPDLADFGL</sequence>